<dbReference type="KEGG" id="tput:QJT81_01105"/>
<dbReference type="AlphaFoldDB" id="A0AA95HET8"/>
<dbReference type="EMBL" id="CP124756">
    <property type="protein sequence ID" value="WGZ94618.1"/>
    <property type="molecule type" value="Genomic_DNA"/>
</dbReference>
<reference evidence="2" key="1">
    <citation type="journal article" date="2023" name="Int. J. Mol. Sci.">
        <title>Metagenomics Revealed a New Genus 'Candidatus Thiocaldithrix dubininis' gen. nov., sp. nov. and a New Species 'Candidatus Thiothrix putei' sp. nov. in the Family Thiotrichaceae, Some Members of Which Have Traits of Both Na+- and H+-Motive Energetics.</title>
        <authorList>
            <person name="Ravin N.V."/>
            <person name="Muntyan M.S."/>
            <person name="Smolyakov D.D."/>
            <person name="Rudenko T.S."/>
            <person name="Beletsky A.V."/>
            <person name="Mardanov A.V."/>
            <person name="Grabovich M.Y."/>
        </authorList>
    </citation>
    <scope>NUCLEOTIDE SEQUENCE</scope>
    <source>
        <strain evidence="2">GKL-02</strain>
    </source>
</reference>
<feature type="domain" description="DUF2281" evidence="1">
    <location>
        <begin position="7"/>
        <end position="39"/>
    </location>
</feature>
<evidence type="ECO:0000259" key="1">
    <source>
        <dbReference type="Pfam" id="PF10047"/>
    </source>
</evidence>
<dbReference type="Pfam" id="PF10047">
    <property type="entry name" value="DUF2281"/>
    <property type="match status" value="1"/>
</dbReference>
<name>A0AA95HET8_9GAMM</name>
<accession>A0AA95HET8</accession>
<proteinExistence type="predicted"/>
<protein>
    <submittedName>
        <fullName evidence="2">DUF2281 domain-containing protein</fullName>
    </submittedName>
</protein>
<dbReference type="InterPro" id="IPR018739">
    <property type="entry name" value="DUF2281"/>
</dbReference>
<organism evidence="2">
    <name type="scientific">Candidatus Thiothrix putei</name>
    <dbReference type="NCBI Taxonomy" id="3080811"/>
    <lineage>
        <taxon>Bacteria</taxon>
        <taxon>Pseudomonadati</taxon>
        <taxon>Pseudomonadota</taxon>
        <taxon>Gammaproteobacteria</taxon>
        <taxon>Thiotrichales</taxon>
        <taxon>Thiotrichaceae</taxon>
        <taxon>Thiothrix</taxon>
    </lineage>
</organism>
<sequence>MQTFDQIIRQTRTLPENIQQEILDFVEFMLAKYQAPVTAAKPASSTPFAIYQTLDLGVGGYAQFPSNRAKQGIRELLLRKHKQ</sequence>
<dbReference type="Proteomes" id="UP001301326">
    <property type="component" value="Chromosome"/>
</dbReference>
<gene>
    <name evidence="2" type="ORF">QJT81_01105</name>
</gene>
<evidence type="ECO:0000313" key="2">
    <source>
        <dbReference type="EMBL" id="WGZ94618.1"/>
    </source>
</evidence>
<reference evidence="2" key="2">
    <citation type="submission" date="2023-04" db="EMBL/GenBank/DDBJ databases">
        <authorList>
            <person name="Beletskiy A.V."/>
            <person name="Mardanov A.V."/>
            <person name="Ravin N.V."/>
        </authorList>
    </citation>
    <scope>NUCLEOTIDE SEQUENCE</scope>
    <source>
        <strain evidence="2">GKL-02</strain>
    </source>
</reference>